<feature type="active site" evidence="6">
    <location>
        <position position="75"/>
    </location>
</feature>
<evidence type="ECO:0000256" key="3">
    <source>
        <dbReference type="ARBA" id="ARBA00022691"/>
    </source>
</evidence>
<dbReference type="RefSeq" id="WP_200675024.1">
    <property type="nucleotide sequence ID" value="NZ_JAACYA010000002.1"/>
</dbReference>
<dbReference type="PANTHER" id="PTHR10629">
    <property type="entry name" value="CYTOSINE-SPECIFIC METHYLTRANSFERASE"/>
    <property type="match status" value="1"/>
</dbReference>
<dbReference type="CDD" id="cd00315">
    <property type="entry name" value="Cyt_C5_DNA_methylase"/>
    <property type="match status" value="1"/>
</dbReference>
<evidence type="ECO:0000256" key="7">
    <source>
        <dbReference type="RuleBase" id="RU000416"/>
    </source>
</evidence>
<sequence>MYKPKVVSLFSGAGGMDLGFEMAGYNIIWANDIDKWAVETFKKNFPETEIVLGDISEISSDEIPSCDVVIGGFPCQDFSVLGGKTRKGIQAKRGKLYKEFLRVVKAKQPKVFVAENVKGILSANKGLAIKIIKHDFEYLSDVNLDVDFESFTEEEVNAWDNNLPLFTYEEINHSRDYVVFVDLYKFVEYGVPQIRERVLIIGIRKDVYKAVGVPFKKPKPLIEDSSNYISSGEVLEGKVLYYDKPVEEVPFNNEIQKLKPRTIEMLKRIPEGGNYQDLPPEYAVKGLMSNIYRKLHRKKPSPTIIANGGGGTWGYHYEEPRSLTNRERARLQTFPDDFIFEGPIGEVRKQIGNAVPPLGIMPVAFELKKYLIENYKLENDEFYKNYTKIIEPRILKGSV</sequence>
<proteinExistence type="inferred from homology"/>
<evidence type="ECO:0000313" key="9">
    <source>
        <dbReference type="EMBL" id="MBK3333409.1"/>
    </source>
</evidence>
<dbReference type="PRINTS" id="PR00105">
    <property type="entry name" value="C5METTRFRASE"/>
</dbReference>
<comment type="similarity">
    <text evidence="6 7">Belongs to the class I-like SAM-binding methyltransferase superfamily. C5-methyltransferase family.</text>
</comment>
<dbReference type="SUPFAM" id="SSF53335">
    <property type="entry name" value="S-adenosyl-L-methionine-dependent methyltransferases"/>
    <property type="match status" value="1"/>
</dbReference>
<name>A0ABS1GKF3_9AQUI</name>
<dbReference type="InterPro" id="IPR018117">
    <property type="entry name" value="C5_DNA_meth_AS"/>
</dbReference>
<evidence type="ECO:0000256" key="8">
    <source>
        <dbReference type="RuleBase" id="RU000417"/>
    </source>
</evidence>
<dbReference type="InterPro" id="IPR029063">
    <property type="entry name" value="SAM-dependent_MTases_sf"/>
</dbReference>
<dbReference type="PANTHER" id="PTHR10629:SF52">
    <property type="entry name" value="DNA (CYTOSINE-5)-METHYLTRANSFERASE 1"/>
    <property type="match status" value="1"/>
</dbReference>
<gene>
    <name evidence="9" type="ORF">GWK41_10070</name>
</gene>
<keyword evidence="1 6" id="KW-0489">Methyltransferase</keyword>
<keyword evidence="3 6" id="KW-0949">S-adenosyl-L-methionine</keyword>
<protein>
    <recommendedName>
        <fullName evidence="8">Cytosine-specific methyltransferase</fullName>
        <ecNumber evidence="8">2.1.1.37</ecNumber>
    </recommendedName>
</protein>
<evidence type="ECO:0000313" key="10">
    <source>
        <dbReference type="Proteomes" id="UP000772812"/>
    </source>
</evidence>
<keyword evidence="4" id="KW-0680">Restriction system</keyword>
<evidence type="ECO:0000256" key="6">
    <source>
        <dbReference type="PROSITE-ProRule" id="PRU01016"/>
    </source>
</evidence>
<organism evidence="9 10">
    <name type="scientific">Persephonella atlantica</name>
    <dbReference type="NCBI Taxonomy" id="2699429"/>
    <lineage>
        <taxon>Bacteria</taxon>
        <taxon>Pseudomonadati</taxon>
        <taxon>Aquificota</taxon>
        <taxon>Aquificia</taxon>
        <taxon>Aquificales</taxon>
        <taxon>Hydrogenothermaceae</taxon>
        <taxon>Persephonella</taxon>
    </lineage>
</organism>
<dbReference type="PROSITE" id="PS51679">
    <property type="entry name" value="SAM_MT_C5"/>
    <property type="match status" value="1"/>
</dbReference>
<dbReference type="Proteomes" id="UP000772812">
    <property type="component" value="Unassembled WGS sequence"/>
</dbReference>
<comment type="caution">
    <text evidence="9">The sequence shown here is derived from an EMBL/GenBank/DDBJ whole genome shotgun (WGS) entry which is preliminary data.</text>
</comment>
<dbReference type="Pfam" id="PF00145">
    <property type="entry name" value="DNA_methylase"/>
    <property type="match status" value="2"/>
</dbReference>
<keyword evidence="2 6" id="KW-0808">Transferase</keyword>
<reference evidence="9 10" key="1">
    <citation type="journal article" date="2021" name="Syst. Appl. Microbiol.">
        <title>Persephonella atlantica sp. nov.: How to adapt to physico-chemical gradients in high temperature hydrothermal habitats.</title>
        <authorList>
            <person name="Francois D.X."/>
            <person name="Godfroy A."/>
            <person name="Mathien C."/>
            <person name="Aube J."/>
            <person name="Cathalot C."/>
            <person name="Lesongeur F."/>
            <person name="L'Haridon S."/>
            <person name="Philippon X."/>
            <person name="Roussel E.G."/>
        </authorList>
    </citation>
    <scope>NUCLEOTIDE SEQUENCE [LARGE SCALE GENOMIC DNA]</scope>
    <source>
        <strain evidence="9 10">MO1340</strain>
    </source>
</reference>
<accession>A0ABS1GKF3</accession>
<comment type="catalytic activity">
    <reaction evidence="5 8">
        <text>a 2'-deoxycytidine in DNA + S-adenosyl-L-methionine = a 5-methyl-2'-deoxycytidine in DNA + S-adenosyl-L-homocysteine + H(+)</text>
        <dbReference type="Rhea" id="RHEA:13681"/>
        <dbReference type="Rhea" id="RHEA-COMP:11369"/>
        <dbReference type="Rhea" id="RHEA-COMP:11370"/>
        <dbReference type="ChEBI" id="CHEBI:15378"/>
        <dbReference type="ChEBI" id="CHEBI:57856"/>
        <dbReference type="ChEBI" id="CHEBI:59789"/>
        <dbReference type="ChEBI" id="CHEBI:85452"/>
        <dbReference type="ChEBI" id="CHEBI:85454"/>
        <dbReference type="EC" id="2.1.1.37"/>
    </reaction>
</comment>
<dbReference type="EC" id="2.1.1.37" evidence="8"/>
<dbReference type="InterPro" id="IPR001525">
    <property type="entry name" value="C5_MeTfrase"/>
</dbReference>
<dbReference type="NCBIfam" id="TIGR00675">
    <property type="entry name" value="dcm"/>
    <property type="match status" value="1"/>
</dbReference>
<dbReference type="PROSITE" id="PS00094">
    <property type="entry name" value="C5_MTASE_1"/>
    <property type="match status" value="1"/>
</dbReference>
<keyword evidence="10" id="KW-1185">Reference proteome</keyword>
<evidence type="ECO:0000256" key="5">
    <source>
        <dbReference type="ARBA" id="ARBA00047422"/>
    </source>
</evidence>
<dbReference type="GO" id="GO:0032259">
    <property type="term" value="P:methylation"/>
    <property type="evidence" value="ECO:0007669"/>
    <property type="project" value="UniProtKB-KW"/>
</dbReference>
<dbReference type="InterPro" id="IPR050390">
    <property type="entry name" value="C5-Methyltransferase"/>
</dbReference>
<dbReference type="Gene3D" id="3.90.120.10">
    <property type="entry name" value="DNA Methylase, subunit A, domain 2"/>
    <property type="match status" value="1"/>
</dbReference>
<dbReference type="Gene3D" id="3.40.50.150">
    <property type="entry name" value="Vaccinia Virus protein VP39"/>
    <property type="match status" value="1"/>
</dbReference>
<dbReference type="GO" id="GO:0008168">
    <property type="term" value="F:methyltransferase activity"/>
    <property type="evidence" value="ECO:0007669"/>
    <property type="project" value="UniProtKB-KW"/>
</dbReference>
<evidence type="ECO:0000256" key="1">
    <source>
        <dbReference type="ARBA" id="ARBA00022603"/>
    </source>
</evidence>
<dbReference type="EMBL" id="JAACYA010000002">
    <property type="protein sequence ID" value="MBK3333409.1"/>
    <property type="molecule type" value="Genomic_DNA"/>
</dbReference>
<evidence type="ECO:0000256" key="4">
    <source>
        <dbReference type="ARBA" id="ARBA00022747"/>
    </source>
</evidence>
<evidence type="ECO:0000256" key="2">
    <source>
        <dbReference type="ARBA" id="ARBA00022679"/>
    </source>
</evidence>